<dbReference type="PANTHER" id="PTHR11835:SF48">
    <property type="entry name" value="HOMOISOCITRATE DEHYDROGENASE, MITOCHONDRIAL"/>
    <property type="match status" value="1"/>
</dbReference>
<dbReference type="GO" id="GO:0004449">
    <property type="term" value="F:isocitrate dehydrogenase (NAD+) activity"/>
    <property type="evidence" value="ECO:0007669"/>
    <property type="project" value="TreeGrafter"/>
</dbReference>
<protein>
    <recommendedName>
        <fullName evidence="2">Isopropylmalate dehydrogenase-like domain-containing protein</fullName>
    </recommendedName>
</protein>
<dbReference type="Pfam" id="PF00180">
    <property type="entry name" value="Iso_dh"/>
    <property type="match status" value="1"/>
</dbReference>
<dbReference type="GO" id="GO:0047046">
    <property type="term" value="F:homoisocitrate dehydrogenase activity"/>
    <property type="evidence" value="ECO:0007669"/>
    <property type="project" value="TreeGrafter"/>
</dbReference>
<comment type="similarity">
    <text evidence="1">Belongs to the isocitrate and isopropylmalate dehydrogenases family.</text>
</comment>
<reference evidence="4" key="1">
    <citation type="submission" date="2021-01" db="EMBL/GenBank/DDBJ databases">
        <authorList>
            <person name="Corre E."/>
            <person name="Pelletier E."/>
            <person name="Niang G."/>
            <person name="Scheremetjew M."/>
            <person name="Finn R."/>
            <person name="Kale V."/>
            <person name="Holt S."/>
            <person name="Cochrane G."/>
            <person name="Meng A."/>
            <person name="Brown T."/>
            <person name="Cohen L."/>
        </authorList>
    </citation>
    <scope>NUCLEOTIDE SEQUENCE</scope>
    <source>
        <strain evidence="4">NIES-381</strain>
    </source>
</reference>
<dbReference type="GO" id="GO:0009085">
    <property type="term" value="P:lysine biosynthetic process"/>
    <property type="evidence" value="ECO:0007669"/>
    <property type="project" value="TreeGrafter"/>
</dbReference>
<feature type="domain" description="Isopropylmalate dehydrogenase-like" evidence="2">
    <location>
        <begin position="1"/>
        <end position="329"/>
    </location>
</feature>
<name>A0A6U7TS17_9EUGL</name>
<dbReference type="Gene3D" id="3.40.718.10">
    <property type="entry name" value="Isopropylmalate Dehydrogenase"/>
    <property type="match status" value="1"/>
</dbReference>
<sequence>MPYGKAVLEAISSLTPVSYELVDMKCGFETYQQTGSALPEETVNEIKKCKASLFGAAATPSPPPFGYLPPVVEFRNKLDLWANLRPMRSVPLDVVGGRNNVDMIVVRENTECLYAGKERYTQSSTSGKMAVAERVVSEKASKRIARLAFEIAIARSKKRGRPGHVTIVHKANVLRLSEGLFLDCCLDVAKEFPDIYTDHTLLDSFMYKAMAHPVDYDVVVTTNTWGNIISNGMSPMVGGLGMVYGINYGANHIMAEPIHGTPAHLEGKGICNPLAMMRAAAGLADRVSPGLNLLGLFYKAVSEVVQNDKKYLTRDIGGTATTEECAAEVMRHFRAILSQK</sequence>
<dbReference type="AlphaFoldDB" id="A0A6U7TS17"/>
<dbReference type="SUPFAM" id="SSF53659">
    <property type="entry name" value="Isocitrate/Isopropylmalate dehydrogenase-like"/>
    <property type="match status" value="1"/>
</dbReference>
<evidence type="ECO:0000259" key="2">
    <source>
        <dbReference type="SMART" id="SM01329"/>
    </source>
</evidence>
<gene>
    <name evidence="3" type="ORF">EGYM00392_LOCUS5774</name>
    <name evidence="4" type="ORF">EGYM00392_LOCUS5775</name>
</gene>
<evidence type="ECO:0000256" key="1">
    <source>
        <dbReference type="ARBA" id="ARBA00007769"/>
    </source>
</evidence>
<dbReference type="GO" id="GO:0006099">
    <property type="term" value="P:tricarboxylic acid cycle"/>
    <property type="evidence" value="ECO:0007669"/>
    <property type="project" value="TreeGrafter"/>
</dbReference>
<proteinExistence type="inferred from homology"/>
<dbReference type="GO" id="GO:0005739">
    <property type="term" value="C:mitochondrion"/>
    <property type="evidence" value="ECO:0007669"/>
    <property type="project" value="TreeGrafter"/>
</dbReference>
<accession>A0A6U7TS17</accession>
<organism evidence="4">
    <name type="scientific">Eutreptiella gymnastica</name>
    <dbReference type="NCBI Taxonomy" id="73025"/>
    <lineage>
        <taxon>Eukaryota</taxon>
        <taxon>Discoba</taxon>
        <taxon>Euglenozoa</taxon>
        <taxon>Euglenida</taxon>
        <taxon>Spirocuta</taxon>
        <taxon>Euglenophyceae</taxon>
        <taxon>Eutreptiales</taxon>
        <taxon>Eutreptiaceae</taxon>
        <taxon>Eutreptiella</taxon>
    </lineage>
</organism>
<dbReference type="EMBL" id="HBGA01015035">
    <property type="protein sequence ID" value="CAD8994719.1"/>
    <property type="molecule type" value="Transcribed_RNA"/>
</dbReference>
<evidence type="ECO:0000313" key="3">
    <source>
        <dbReference type="EMBL" id="CAD8994719.1"/>
    </source>
</evidence>
<dbReference type="EMBL" id="HBGA01015036">
    <property type="protein sequence ID" value="CAD8994720.1"/>
    <property type="molecule type" value="Transcribed_RNA"/>
</dbReference>
<dbReference type="PANTHER" id="PTHR11835">
    <property type="entry name" value="DECARBOXYLATING DEHYDROGENASES-ISOCITRATE, ISOPROPYLMALATE, TARTRATE"/>
    <property type="match status" value="1"/>
</dbReference>
<dbReference type="GO" id="GO:0006102">
    <property type="term" value="P:isocitrate metabolic process"/>
    <property type="evidence" value="ECO:0007669"/>
    <property type="project" value="TreeGrafter"/>
</dbReference>
<evidence type="ECO:0000313" key="4">
    <source>
        <dbReference type="EMBL" id="CAD8994720.1"/>
    </source>
</evidence>
<dbReference type="SMART" id="SM01329">
    <property type="entry name" value="Iso_dh"/>
    <property type="match status" value="1"/>
</dbReference>
<dbReference type="InterPro" id="IPR024084">
    <property type="entry name" value="IsoPropMal-DH-like_dom"/>
</dbReference>